<gene>
    <name evidence="1" type="ORF">GOODEAATRI_026358</name>
</gene>
<keyword evidence="2" id="KW-1185">Reference proteome</keyword>
<dbReference type="EMBL" id="JAHRIO010043229">
    <property type="protein sequence ID" value="MEQ2172925.1"/>
    <property type="molecule type" value="Genomic_DNA"/>
</dbReference>
<evidence type="ECO:0000313" key="1">
    <source>
        <dbReference type="EMBL" id="MEQ2172925.1"/>
    </source>
</evidence>
<reference evidence="1 2" key="1">
    <citation type="submission" date="2021-06" db="EMBL/GenBank/DDBJ databases">
        <authorList>
            <person name="Palmer J.M."/>
        </authorList>
    </citation>
    <scope>NUCLEOTIDE SEQUENCE [LARGE SCALE GENOMIC DNA]</scope>
    <source>
        <strain evidence="1 2">GA_2019</strain>
        <tissue evidence="1">Muscle</tissue>
    </source>
</reference>
<name>A0ABV0NNB9_9TELE</name>
<evidence type="ECO:0000313" key="2">
    <source>
        <dbReference type="Proteomes" id="UP001476798"/>
    </source>
</evidence>
<comment type="caution">
    <text evidence="1">The sequence shown here is derived from an EMBL/GenBank/DDBJ whole genome shotgun (WGS) entry which is preliminary data.</text>
</comment>
<proteinExistence type="predicted"/>
<sequence>MWEMLKGKQSLSSHQCFLKHYLHSLDVHDMFFGYFKLASHCLYLAQENMLEWAFFYKGDLSKFGLNKDAESEACIAHLPNTNYFSTTFRLVSRVLHVDGILAFTFQPLLHIV</sequence>
<accession>A0ABV0NNB9</accession>
<protein>
    <recommendedName>
        <fullName evidence="3">Maturase K</fullName>
    </recommendedName>
</protein>
<dbReference type="Proteomes" id="UP001476798">
    <property type="component" value="Unassembled WGS sequence"/>
</dbReference>
<evidence type="ECO:0008006" key="3">
    <source>
        <dbReference type="Google" id="ProtNLM"/>
    </source>
</evidence>
<organism evidence="1 2">
    <name type="scientific">Goodea atripinnis</name>
    <dbReference type="NCBI Taxonomy" id="208336"/>
    <lineage>
        <taxon>Eukaryota</taxon>
        <taxon>Metazoa</taxon>
        <taxon>Chordata</taxon>
        <taxon>Craniata</taxon>
        <taxon>Vertebrata</taxon>
        <taxon>Euteleostomi</taxon>
        <taxon>Actinopterygii</taxon>
        <taxon>Neopterygii</taxon>
        <taxon>Teleostei</taxon>
        <taxon>Neoteleostei</taxon>
        <taxon>Acanthomorphata</taxon>
        <taxon>Ovalentaria</taxon>
        <taxon>Atherinomorphae</taxon>
        <taxon>Cyprinodontiformes</taxon>
        <taxon>Goodeidae</taxon>
        <taxon>Goodea</taxon>
    </lineage>
</organism>